<proteinExistence type="predicted"/>
<dbReference type="OrthoDB" id="2117996at2759"/>
<comment type="caution">
    <text evidence="1">The sequence shown here is derived from an EMBL/GenBank/DDBJ whole genome shotgun (WGS) entry which is preliminary data.</text>
</comment>
<dbReference type="Proteomes" id="UP000700596">
    <property type="component" value="Unassembled WGS sequence"/>
</dbReference>
<sequence length="168" mass="18474">MKCSIFLRFLPLSQVHGYPVPQIFALPATLLAIASLWAGDIGQVTRFLDQAESISPEDFVARATTALAFQLDEFQFKNSLDGFIGQDPLLRAANQTLIGDGTLDMVVDLLEELVKKGKEGIENVKRVNEVRCTRILPAVDVYFNAVTASDASFRRLVAARADGCFPRV</sequence>
<accession>A0A9P9D365</accession>
<reference evidence="1" key="1">
    <citation type="journal article" date="2021" name="Nat. Commun.">
        <title>Genetic determinants of endophytism in the Arabidopsis root mycobiome.</title>
        <authorList>
            <person name="Mesny F."/>
            <person name="Miyauchi S."/>
            <person name="Thiergart T."/>
            <person name="Pickel B."/>
            <person name="Atanasova L."/>
            <person name="Karlsson M."/>
            <person name="Huettel B."/>
            <person name="Barry K.W."/>
            <person name="Haridas S."/>
            <person name="Chen C."/>
            <person name="Bauer D."/>
            <person name="Andreopoulos W."/>
            <person name="Pangilinan J."/>
            <person name="LaButti K."/>
            <person name="Riley R."/>
            <person name="Lipzen A."/>
            <person name="Clum A."/>
            <person name="Drula E."/>
            <person name="Henrissat B."/>
            <person name="Kohler A."/>
            <person name="Grigoriev I.V."/>
            <person name="Martin F.M."/>
            <person name="Hacquard S."/>
        </authorList>
    </citation>
    <scope>NUCLEOTIDE SEQUENCE</scope>
    <source>
        <strain evidence="1">MPI-CAGE-CH-0243</strain>
    </source>
</reference>
<gene>
    <name evidence="1" type="ORF">B0J11DRAFT_585712</name>
</gene>
<dbReference type="EMBL" id="JAGMWT010000023">
    <property type="protein sequence ID" value="KAH7111773.1"/>
    <property type="molecule type" value="Genomic_DNA"/>
</dbReference>
<evidence type="ECO:0000313" key="1">
    <source>
        <dbReference type="EMBL" id="KAH7111773.1"/>
    </source>
</evidence>
<organism evidence="1 2">
    <name type="scientific">Dendryphion nanum</name>
    <dbReference type="NCBI Taxonomy" id="256645"/>
    <lineage>
        <taxon>Eukaryota</taxon>
        <taxon>Fungi</taxon>
        <taxon>Dikarya</taxon>
        <taxon>Ascomycota</taxon>
        <taxon>Pezizomycotina</taxon>
        <taxon>Dothideomycetes</taxon>
        <taxon>Pleosporomycetidae</taxon>
        <taxon>Pleosporales</taxon>
        <taxon>Torulaceae</taxon>
        <taxon>Dendryphion</taxon>
    </lineage>
</organism>
<name>A0A9P9D365_9PLEO</name>
<keyword evidence="2" id="KW-1185">Reference proteome</keyword>
<evidence type="ECO:0000313" key="2">
    <source>
        <dbReference type="Proteomes" id="UP000700596"/>
    </source>
</evidence>
<protein>
    <submittedName>
        <fullName evidence="1">Uncharacterized protein</fullName>
    </submittedName>
</protein>
<dbReference type="AlphaFoldDB" id="A0A9P9D365"/>